<dbReference type="Proteomes" id="UP001162131">
    <property type="component" value="Unassembled WGS sequence"/>
</dbReference>
<dbReference type="CDD" id="cd14014">
    <property type="entry name" value="STKc_PknB_like"/>
    <property type="match status" value="1"/>
</dbReference>
<accession>A0AAU9I9U1</accession>
<reference evidence="7" key="1">
    <citation type="submission" date="2021-09" db="EMBL/GenBank/DDBJ databases">
        <authorList>
            <consortium name="AG Swart"/>
            <person name="Singh M."/>
            <person name="Singh A."/>
            <person name="Seah K."/>
            <person name="Emmerich C."/>
        </authorList>
    </citation>
    <scope>NUCLEOTIDE SEQUENCE</scope>
    <source>
        <strain evidence="7">ATCC30299</strain>
    </source>
</reference>
<evidence type="ECO:0000256" key="1">
    <source>
        <dbReference type="ARBA" id="ARBA00022679"/>
    </source>
</evidence>
<evidence type="ECO:0000256" key="5">
    <source>
        <dbReference type="SAM" id="MobiDB-lite"/>
    </source>
</evidence>
<dbReference type="PANTHER" id="PTHR44329">
    <property type="entry name" value="SERINE/THREONINE-PROTEIN KINASE TNNI3K-RELATED"/>
    <property type="match status" value="1"/>
</dbReference>
<evidence type="ECO:0000313" key="8">
    <source>
        <dbReference type="Proteomes" id="UP001162131"/>
    </source>
</evidence>
<dbReference type="GO" id="GO:0005524">
    <property type="term" value="F:ATP binding"/>
    <property type="evidence" value="ECO:0007669"/>
    <property type="project" value="UniProtKB-KW"/>
</dbReference>
<evidence type="ECO:0000259" key="6">
    <source>
        <dbReference type="PROSITE" id="PS50011"/>
    </source>
</evidence>
<organism evidence="7 8">
    <name type="scientific">Blepharisma stoltei</name>
    <dbReference type="NCBI Taxonomy" id="1481888"/>
    <lineage>
        <taxon>Eukaryota</taxon>
        <taxon>Sar</taxon>
        <taxon>Alveolata</taxon>
        <taxon>Ciliophora</taxon>
        <taxon>Postciliodesmatophora</taxon>
        <taxon>Heterotrichea</taxon>
        <taxon>Heterotrichida</taxon>
        <taxon>Blepharismidae</taxon>
        <taxon>Blepharisma</taxon>
    </lineage>
</organism>
<keyword evidence="3" id="KW-0418">Kinase</keyword>
<sequence>MEPSQSRSSRRILKHQAQKEPLRPNQNQSFQDPNINRESTIQNKGLININLGIQPNINNSAKEFPKKAEENKNDQNSEEENSAQKTDPEIEDKAEMDEEHISMEEEWQILDFIQANDFLRNLFDMDQLIMSGKKLIYEGYEGSTLEKYFQCFSINSGIIKEIIEILNAVYNSGIEFTKFPRDHIIVNGFMPDVSFKFIPRRLSKIAEKVKIPDNMTPQQARKKYLIKMQKEANEFLMKMIPLKCHTKMYVSVHDIIPPSHLQFSEITSGSYLLDKGGFGEIYQNELFGKKVAIKFPKENPEDEKSEKKAVDRIIKEYQIMKLLPHDNIVAVYGIIKYKNRTGIVMEYCNQGNLNKYLNENPDVNISARFNILLGSAMGLEFVHSKRICHFDIKPSNIFLAGTYDPCPKLADFGLSEHLKNVKNIRPGFTLLYCSPEQIRGSSPNEKSDVWSFGMCLYYILHTRPPFDYLESAKGHRLSRKEFYNELKKKSRRPRVDEEYEYEYPRFVSLMREMWTEDPIRRPSMKDVTYGLKKSIEILNSRRR</sequence>
<comment type="caution">
    <text evidence="7">The sequence shown here is derived from an EMBL/GenBank/DDBJ whole genome shotgun (WGS) entry which is preliminary data.</text>
</comment>
<dbReference type="SUPFAM" id="SSF56112">
    <property type="entry name" value="Protein kinase-like (PK-like)"/>
    <property type="match status" value="1"/>
</dbReference>
<dbReference type="InterPro" id="IPR011009">
    <property type="entry name" value="Kinase-like_dom_sf"/>
</dbReference>
<dbReference type="SMART" id="SM00220">
    <property type="entry name" value="S_TKc"/>
    <property type="match status" value="1"/>
</dbReference>
<proteinExistence type="predicted"/>
<keyword evidence="2" id="KW-0547">Nucleotide-binding</keyword>
<keyword evidence="1" id="KW-0808">Transferase</keyword>
<dbReference type="PANTHER" id="PTHR44329:SF288">
    <property type="entry name" value="MITOGEN-ACTIVATED PROTEIN KINASE KINASE KINASE 20"/>
    <property type="match status" value="1"/>
</dbReference>
<evidence type="ECO:0000313" key="7">
    <source>
        <dbReference type="EMBL" id="CAG9311824.1"/>
    </source>
</evidence>
<feature type="region of interest" description="Disordered" evidence="5">
    <location>
        <begin position="1"/>
        <end position="41"/>
    </location>
</feature>
<evidence type="ECO:0000256" key="4">
    <source>
        <dbReference type="ARBA" id="ARBA00022840"/>
    </source>
</evidence>
<evidence type="ECO:0000256" key="3">
    <source>
        <dbReference type="ARBA" id="ARBA00022777"/>
    </source>
</evidence>
<gene>
    <name evidence="7" type="ORF">BSTOLATCC_MIC5084</name>
</gene>
<evidence type="ECO:0000256" key="2">
    <source>
        <dbReference type="ARBA" id="ARBA00022741"/>
    </source>
</evidence>
<dbReference type="InterPro" id="IPR000719">
    <property type="entry name" value="Prot_kinase_dom"/>
</dbReference>
<feature type="compositionally biased region" description="Polar residues" evidence="5">
    <location>
        <begin position="24"/>
        <end position="41"/>
    </location>
</feature>
<name>A0AAU9I9U1_9CILI</name>
<dbReference type="Pfam" id="PF00069">
    <property type="entry name" value="Pkinase"/>
    <property type="match status" value="1"/>
</dbReference>
<dbReference type="AlphaFoldDB" id="A0AAU9I9U1"/>
<dbReference type="Gene3D" id="1.10.510.10">
    <property type="entry name" value="Transferase(Phosphotransferase) domain 1"/>
    <property type="match status" value="1"/>
</dbReference>
<dbReference type="InterPro" id="IPR008271">
    <property type="entry name" value="Ser/Thr_kinase_AS"/>
</dbReference>
<feature type="region of interest" description="Disordered" evidence="5">
    <location>
        <begin position="65"/>
        <end position="91"/>
    </location>
</feature>
<keyword evidence="8" id="KW-1185">Reference proteome</keyword>
<dbReference type="PROSITE" id="PS50011">
    <property type="entry name" value="PROTEIN_KINASE_DOM"/>
    <property type="match status" value="1"/>
</dbReference>
<protein>
    <recommendedName>
        <fullName evidence="6">Protein kinase domain-containing protein</fullName>
    </recommendedName>
</protein>
<dbReference type="InterPro" id="IPR051681">
    <property type="entry name" value="Ser/Thr_Kinases-Pseudokinases"/>
</dbReference>
<feature type="domain" description="Protein kinase" evidence="6">
    <location>
        <begin position="267"/>
        <end position="538"/>
    </location>
</feature>
<dbReference type="PROSITE" id="PS00108">
    <property type="entry name" value="PROTEIN_KINASE_ST"/>
    <property type="match status" value="1"/>
</dbReference>
<dbReference type="GO" id="GO:0004674">
    <property type="term" value="F:protein serine/threonine kinase activity"/>
    <property type="evidence" value="ECO:0007669"/>
    <property type="project" value="TreeGrafter"/>
</dbReference>
<feature type="compositionally biased region" description="Basic and acidic residues" evidence="5">
    <location>
        <begin position="65"/>
        <end position="75"/>
    </location>
</feature>
<keyword evidence="4" id="KW-0067">ATP-binding</keyword>
<dbReference type="EMBL" id="CAJZBQ010000005">
    <property type="protein sequence ID" value="CAG9311824.1"/>
    <property type="molecule type" value="Genomic_DNA"/>
</dbReference>